<name>A0ABD2YFG5_9GENT</name>
<evidence type="ECO:0000313" key="1">
    <source>
        <dbReference type="EMBL" id="KAL3506129.1"/>
    </source>
</evidence>
<dbReference type="Proteomes" id="UP001630127">
    <property type="component" value="Unassembled WGS sequence"/>
</dbReference>
<dbReference type="AlphaFoldDB" id="A0ABD2YFG5"/>
<keyword evidence="2" id="KW-1185">Reference proteome</keyword>
<dbReference type="EMBL" id="JBJUIK010000013">
    <property type="protein sequence ID" value="KAL3506129.1"/>
    <property type="molecule type" value="Genomic_DNA"/>
</dbReference>
<organism evidence="1 2">
    <name type="scientific">Cinchona calisaya</name>
    <dbReference type="NCBI Taxonomy" id="153742"/>
    <lineage>
        <taxon>Eukaryota</taxon>
        <taxon>Viridiplantae</taxon>
        <taxon>Streptophyta</taxon>
        <taxon>Embryophyta</taxon>
        <taxon>Tracheophyta</taxon>
        <taxon>Spermatophyta</taxon>
        <taxon>Magnoliopsida</taxon>
        <taxon>eudicotyledons</taxon>
        <taxon>Gunneridae</taxon>
        <taxon>Pentapetalae</taxon>
        <taxon>asterids</taxon>
        <taxon>lamiids</taxon>
        <taxon>Gentianales</taxon>
        <taxon>Rubiaceae</taxon>
        <taxon>Cinchonoideae</taxon>
        <taxon>Cinchoneae</taxon>
        <taxon>Cinchona</taxon>
    </lineage>
</organism>
<accession>A0ABD2YFG5</accession>
<reference evidence="1 2" key="1">
    <citation type="submission" date="2024-11" db="EMBL/GenBank/DDBJ databases">
        <title>A near-complete genome assembly of Cinchona calisaya.</title>
        <authorList>
            <person name="Lian D.C."/>
            <person name="Zhao X.W."/>
            <person name="Wei L."/>
        </authorList>
    </citation>
    <scope>NUCLEOTIDE SEQUENCE [LARGE SCALE GENOMIC DNA]</scope>
    <source>
        <tissue evidence="1">Nenye</tissue>
    </source>
</reference>
<sequence>MIESLIETLTAARSEVLKAGLSMLSPNPEMHFKQDLHQIVLCYDALACPSSMQQYRVVTIRPFGYIQLLPYSQSLSSSCLPIRNAEQYRVVTMRPFGYILVSIPDLTTQSTIRPLGCMFMGIVDNYSQYITCFATVSYAYH</sequence>
<gene>
    <name evidence="1" type="ORF">ACH5RR_031511</name>
</gene>
<comment type="caution">
    <text evidence="1">The sequence shown here is derived from an EMBL/GenBank/DDBJ whole genome shotgun (WGS) entry which is preliminary data.</text>
</comment>
<proteinExistence type="predicted"/>
<evidence type="ECO:0000313" key="2">
    <source>
        <dbReference type="Proteomes" id="UP001630127"/>
    </source>
</evidence>
<protein>
    <submittedName>
        <fullName evidence="1">Uncharacterized protein</fullName>
    </submittedName>
</protein>